<evidence type="ECO:0000313" key="2">
    <source>
        <dbReference type="Proteomes" id="UP001320148"/>
    </source>
</evidence>
<keyword evidence="2" id="KW-1185">Reference proteome</keyword>
<dbReference type="Proteomes" id="UP001320148">
    <property type="component" value="Chromosome"/>
</dbReference>
<protein>
    <recommendedName>
        <fullName evidence="3">Transposase</fullName>
    </recommendedName>
</protein>
<proteinExistence type="predicted"/>
<evidence type="ECO:0008006" key="3">
    <source>
        <dbReference type="Google" id="ProtNLM"/>
    </source>
</evidence>
<dbReference type="EMBL" id="AP024488">
    <property type="protein sequence ID" value="BCS97205.1"/>
    <property type="molecule type" value="Genomic_DNA"/>
</dbReference>
<gene>
    <name evidence="1" type="ORF">DSLASN_28370</name>
</gene>
<reference evidence="1 2" key="1">
    <citation type="submission" date="2021-02" db="EMBL/GenBank/DDBJ databases">
        <title>Complete genome of Desulfoluna sp. strain ASN36.</title>
        <authorList>
            <person name="Takahashi A."/>
            <person name="Kojima H."/>
            <person name="Fukui M."/>
        </authorList>
    </citation>
    <scope>NUCLEOTIDE SEQUENCE [LARGE SCALE GENOMIC DNA]</scope>
    <source>
        <strain evidence="1 2">ASN36</strain>
    </source>
</reference>
<evidence type="ECO:0000313" key="1">
    <source>
        <dbReference type="EMBL" id="BCS97205.1"/>
    </source>
</evidence>
<name>A0ABM7PIK0_9BACT</name>
<accession>A0ABM7PIK0</accession>
<sequence>MGHASLPHLTPNYINERIKALTGKTAKTLIAKNRDEGVFLIKWFDKASLYYSLVMRIMENRSFLRLPEKD</sequence>
<organism evidence="1 2">
    <name type="scientific">Desulfoluna limicola</name>
    <dbReference type="NCBI Taxonomy" id="2810562"/>
    <lineage>
        <taxon>Bacteria</taxon>
        <taxon>Pseudomonadati</taxon>
        <taxon>Thermodesulfobacteriota</taxon>
        <taxon>Desulfobacteria</taxon>
        <taxon>Desulfobacterales</taxon>
        <taxon>Desulfolunaceae</taxon>
        <taxon>Desulfoluna</taxon>
    </lineage>
</organism>